<dbReference type="InterPro" id="IPR001356">
    <property type="entry name" value="HD"/>
</dbReference>
<gene>
    <name evidence="4" type="ORF">LAZ67_6000228</name>
</gene>
<name>A0ABY6KM16_9ARAC</name>
<keyword evidence="5" id="KW-1185">Reference proteome</keyword>
<evidence type="ECO:0000313" key="4">
    <source>
        <dbReference type="EMBL" id="UYV68615.1"/>
    </source>
</evidence>
<evidence type="ECO:0000313" key="5">
    <source>
        <dbReference type="Proteomes" id="UP001235939"/>
    </source>
</evidence>
<dbReference type="Proteomes" id="UP001235939">
    <property type="component" value="Chromosome 06"/>
</dbReference>
<dbReference type="CDD" id="cd00086">
    <property type="entry name" value="homeodomain"/>
    <property type="match status" value="1"/>
</dbReference>
<reference evidence="4 5" key="1">
    <citation type="submission" date="2022-01" db="EMBL/GenBank/DDBJ databases">
        <title>A chromosomal length assembly of Cordylochernes scorpioides.</title>
        <authorList>
            <person name="Zeh D."/>
            <person name="Zeh J."/>
        </authorList>
    </citation>
    <scope>NUCLEOTIDE SEQUENCE [LARGE SCALE GENOMIC DNA]</scope>
    <source>
        <strain evidence="4">IN4F17</strain>
        <tissue evidence="4">Whole Body</tissue>
    </source>
</reference>
<keyword evidence="2" id="KW-0539">Nucleus</keyword>
<feature type="domain" description="Homeobox" evidence="3">
    <location>
        <begin position="12"/>
        <end position="26"/>
    </location>
</feature>
<dbReference type="PROSITE" id="PS50071">
    <property type="entry name" value="HOMEOBOX_2"/>
    <property type="match status" value="1"/>
</dbReference>
<keyword evidence="2" id="KW-0371">Homeobox</keyword>
<sequence>MQISKTDIACFVKIWFQNRRTKWKKQNPGMDANSPTLPPSQPGALVGGYPYPSGLMYGGPLPYLASYPPGAFSASTFVPHLTHS</sequence>
<evidence type="ECO:0000259" key="3">
    <source>
        <dbReference type="PROSITE" id="PS50071"/>
    </source>
</evidence>
<organism evidence="4 5">
    <name type="scientific">Cordylochernes scorpioides</name>
    <dbReference type="NCBI Taxonomy" id="51811"/>
    <lineage>
        <taxon>Eukaryota</taxon>
        <taxon>Metazoa</taxon>
        <taxon>Ecdysozoa</taxon>
        <taxon>Arthropoda</taxon>
        <taxon>Chelicerata</taxon>
        <taxon>Arachnida</taxon>
        <taxon>Pseudoscorpiones</taxon>
        <taxon>Cheliferoidea</taxon>
        <taxon>Chernetidae</taxon>
        <taxon>Cordylochernes</taxon>
    </lineage>
</organism>
<proteinExistence type="predicted"/>
<dbReference type="EMBL" id="CP092868">
    <property type="protein sequence ID" value="UYV68615.1"/>
    <property type="molecule type" value="Genomic_DNA"/>
</dbReference>
<dbReference type="InterPro" id="IPR009057">
    <property type="entry name" value="Homeodomain-like_sf"/>
</dbReference>
<evidence type="ECO:0000256" key="1">
    <source>
        <dbReference type="ARBA" id="ARBA00004123"/>
    </source>
</evidence>
<feature type="DNA-binding region" description="Homeobox" evidence="2">
    <location>
        <begin position="14"/>
        <end position="27"/>
    </location>
</feature>
<accession>A0ABY6KM16</accession>
<dbReference type="SUPFAM" id="SSF46689">
    <property type="entry name" value="Homeodomain-like"/>
    <property type="match status" value="1"/>
</dbReference>
<comment type="subcellular location">
    <subcellularLocation>
        <location evidence="1 2">Nucleus</location>
    </subcellularLocation>
</comment>
<keyword evidence="2" id="KW-0238">DNA-binding</keyword>
<evidence type="ECO:0000256" key="2">
    <source>
        <dbReference type="PROSITE-ProRule" id="PRU00108"/>
    </source>
</evidence>
<dbReference type="Gene3D" id="1.10.10.60">
    <property type="entry name" value="Homeodomain-like"/>
    <property type="match status" value="1"/>
</dbReference>
<protein>
    <submittedName>
        <fullName evidence="4">NKX1-1</fullName>
    </submittedName>
</protein>